<evidence type="ECO:0000256" key="2">
    <source>
        <dbReference type="SAM" id="Phobius"/>
    </source>
</evidence>
<evidence type="ECO:0000313" key="4">
    <source>
        <dbReference type="EMBL" id="GIH94033.1"/>
    </source>
</evidence>
<keyword evidence="2" id="KW-1133">Transmembrane helix</keyword>
<proteinExistence type="predicted"/>
<dbReference type="RefSeq" id="WP_239127941.1">
    <property type="nucleotide sequence ID" value="NZ_BOOJ01000037.1"/>
</dbReference>
<dbReference type="AlphaFoldDB" id="A0A8J3SQW4"/>
<dbReference type="Gene3D" id="3.90.1720.10">
    <property type="entry name" value="endopeptidase domain like (from Nostoc punctiforme)"/>
    <property type="match status" value="1"/>
</dbReference>
<dbReference type="Proteomes" id="UP000619788">
    <property type="component" value="Unassembled WGS sequence"/>
</dbReference>
<keyword evidence="2" id="KW-0472">Membrane</keyword>
<name>A0A8J3SQW4_9ACTN</name>
<sequence>MTEYRDSSQLMLPAYLLRAAAGVALVAGVAPVGIPALGPDTLARTSAETRPAAAASAATPAPAPGKPRRTGATAADMIRVAEGKIGVKEDADGGGTEFHAWYMDSSRAWETLARDGGVMEKYTNAPWCAMFISWAGAQLGLRRTVGADAYAVAWAGWFQDRDRWGDTPRPGALVYFDLDDDGGSGIYRIDHMGLVKHDNGDGTITTVEGNTDRGRVEHRVRDASEVIGYGYPDYPGNRPRPTTGPPSR</sequence>
<feature type="domain" description="Peptidase C51" evidence="3">
    <location>
        <begin position="122"/>
        <end position="210"/>
    </location>
</feature>
<feature type="region of interest" description="Disordered" evidence="1">
    <location>
        <begin position="45"/>
        <end position="71"/>
    </location>
</feature>
<keyword evidence="2" id="KW-0812">Transmembrane</keyword>
<organism evidence="4 5">
    <name type="scientific">Planobispora siamensis</name>
    <dbReference type="NCBI Taxonomy" id="936338"/>
    <lineage>
        <taxon>Bacteria</taxon>
        <taxon>Bacillati</taxon>
        <taxon>Actinomycetota</taxon>
        <taxon>Actinomycetes</taxon>
        <taxon>Streptosporangiales</taxon>
        <taxon>Streptosporangiaceae</taxon>
        <taxon>Planobispora</taxon>
    </lineage>
</organism>
<comment type="caution">
    <text evidence="4">The sequence shown here is derived from an EMBL/GenBank/DDBJ whole genome shotgun (WGS) entry which is preliminary data.</text>
</comment>
<evidence type="ECO:0000256" key="1">
    <source>
        <dbReference type="SAM" id="MobiDB-lite"/>
    </source>
</evidence>
<keyword evidence="5" id="KW-1185">Reference proteome</keyword>
<feature type="transmembrane region" description="Helical" evidence="2">
    <location>
        <begin position="12"/>
        <end position="34"/>
    </location>
</feature>
<accession>A0A8J3SQW4</accession>
<feature type="compositionally biased region" description="Low complexity" evidence="1">
    <location>
        <begin position="45"/>
        <end position="60"/>
    </location>
</feature>
<dbReference type="EMBL" id="BOOJ01000037">
    <property type="protein sequence ID" value="GIH94033.1"/>
    <property type="molecule type" value="Genomic_DNA"/>
</dbReference>
<dbReference type="Pfam" id="PF05257">
    <property type="entry name" value="CHAP"/>
    <property type="match status" value="1"/>
</dbReference>
<evidence type="ECO:0000313" key="5">
    <source>
        <dbReference type="Proteomes" id="UP000619788"/>
    </source>
</evidence>
<evidence type="ECO:0000259" key="3">
    <source>
        <dbReference type="Pfam" id="PF05257"/>
    </source>
</evidence>
<protein>
    <recommendedName>
        <fullName evidence="3">Peptidase C51 domain-containing protein</fullName>
    </recommendedName>
</protein>
<feature type="region of interest" description="Disordered" evidence="1">
    <location>
        <begin position="229"/>
        <end position="248"/>
    </location>
</feature>
<dbReference type="InterPro" id="IPR007921">
    <property type="entry name" value="CHAP_dom"/>
</dbReference>
<gene>
    <name evidence="4" type="ORF">Psi01_46630</name>
</gene>
<reference evidence="4 5" key="1">
    <citation type="submission" date="2021-01" db="EMBL/GenBank/DDBJ databases">
        <title>Whole genome shotgun sequence of Planobispora siamensis NBRC 107568.</title>
        <authorList>
            <person name="Komaki H."/>
            <person name="Tamura T."/>
        </authorList>
    </citation>
    <scope>NUCLEOTIDE SEQUENCE [LARGE SCALE GENOMIC DNA]</scope>
    <source>
        <strain evidence="4 5">NBRC 107568</strain>
    </source>
</reference>